<reference evidence="3" key="1">
    <citation type="submission" date="2015-12" db="EMBL/GenBank/DDBJ databases">
        <title>De novo transcriptome assembly of four potential Pierce s Disease insect vectors from Arizona vineyards.</title>
        <authorList>
            <person name="Tassone E.E."/>
        </authorList>
    </citation>
    <scope>NUCLEOTIDE SEQUENCE</scope>
</reference>
<dbReference type="GO" id="GO:1902936">
    <property type="term" value="F:phosphatidylinositol bisphosphate binding"/>
    <property type="evidence" value="ECO:0007669"/>
    <property type="project" value="TreeGrafter"/>
</dbReference>
<dbReference type="InterPro" id="IPR001251">
    <property type="entry name" value="CRAL-TRIO_dom"/>
</dbReference>
<dbReference type="PANTHER" id="PTHR10174">
    <property type="entry name" value="ALPHA-TOCOPHEROL TRANSFER PROTEIN-RELATED"/>
    <property type="match status" value="1"/>
</dbReference>
<dbReference type="InterPro" id="IPR036273">
    <property type="entry name" value="CRAL/TRIO_N_dom_sf"/>
</dbReference>
<organism evidence="3">
    <name type="scientific">Clastoptera arizonana</name>
    <name type="common">Arizona spittle bug</name>
    <dbReference type="NCBI Taxonomy" id="38151"/>
    <lineage>
        <taxon>Eukaryota</taxon>
        <taxon>Metazoa</taxon>
        <taxon>Ecdysozoa</taxon>
        <taxon>Arthropoda</taxon>
        <taxon>Hexapoda</taxon>
        <taxon>Insecta</taxon>
        <taxon>Pterygota</taxon>
        <taxon>Neoptera</taxon>
        <taxon>Paraneoptera</taxon>
        <taxon>Hemiptera</taxon>
        <taxon>Auchenorrhyncha</taxon>
        <taxon>Cercopoidea</taxon>
        <taxon>Clastopteridae</taxon>
        <taxon>Clastoptera</taxon>
    </lineage>
</organism>
<dbReference type="Gene3D" id="3.40.525.10">
    <property type="entry name" value="CRAL-TRIO lipid binding domain"/>
    <property type="match status" value="1"/>
</dbReference>
<dbReference type="SUPFAM" id="SSF52087">
    <property type="entry name" value="CRAL/TRIO domain"/>
    <property type="match status" value="1"/>
</dbReference>
<accession>A0A1B6DLR3</accession>
<dbReference type="PROSITE" id="PS50191">
    <property type="entry name" value="CRAL_TRIO"/>
    <property type="match status" value="1"/>
</dbReference>
<dbReference type="SUPFAM" id="SSF46938">
    <property type="entry name" value="CRAL/TRIO N-terminal domain"/>
    <property type="match status" value="1"/>
</dbReference>
<gene>
    <name evidence="3" type="ORF">g.18764</name>
    <name evidence="5" type="ORF">g.18768</name>
    <name evidence="4" type="ORF">g.18769</name>
    <name evidence="2" type="ORF">g.18771</name>
</gene>
<evidence type="ECO:0000313" key="4">
    <source>
        <dbReference type="EMBL" id="JAS33609.1"/>
    </source>
</evidence>
<evidence type="ECO:0000313" key="5">
    <source>
        <dbReference type="EMBL" id="JAS34552.1"/>
    </source>
</evidence>
<protein>
    <recommendedName>
        <fullName evidence="1">CRAL-TRIO domain-containing protein</fullName>
    </recommendedName>
</protein>
<dbReference type="InterPro" id="IPR036865">
    <property type="entry name" value="CRAL-TRIO_dom_sf"/>
</dbReference>
<dbReference type="PANTHER" id="PTHR10174:SF213">
    <property type="entry name" value="CRAL-TRIO DOMAIN-CONTAINING PROTEIN"/>
    <property type="match status" value="1"/>
</dbReference>
<dbReference type="EMBL" id="GEDC01010710">
    <property type="protein sequence ID" value="JAS26588.1"/>
    <property type="molecule type" value="Transcribed_RNA"/>
</dbReference>
<feature type="domain" description="CRAL-TRIO" evidence="1">
    <location>
        <begin position="63"/>
        <end position="244"/>
    </location>
</feature>
<dbReference type="EMBL" id="GEDC01022556">
    <property type="protein sequence ID" value="JAS14742.1"/>
    <property type="molecule type" value="Transcribed_RNA"/>
</dbReference>
<dbReference type="EMBL" id="GEDC01003689">
    <property type="protein sequence ID" value="JAS33609.1"/>
    <property type="molecule type" value="Transcribed_RNA"/>
</dbReference>
<dbReference type="PRINTS" id="PR00180">
    <property type="entry name" value="CRETINALDHBP"/>
</dbReference>
<dbReference type="Pfam" id="PF00650">
    <property type="entry name" value="CRAL_TRIO"/>
    <property type="match status" value="1"/>
</dbReference>
<dbReference type="CDD" id="cd00170">
    <property type="entry name" value="SEC14"/>
    <property type="match status" value="1"/>
</dbReference>
<dbReference type="AlphaFoldDB" id="A0A1B6DLR3"/>
<dbReference type="EMBL" id="GEDC01002746">
    <property type="protein sequence ID" value="JAS34552.1"/>
    <property type="molecule type" value="Transcribed_RNA"/>
</dbReference>
<evidence type="ECO:0000313" key="2">
    <source>
        <dbReference type="EMBL" id="JAS14742.1"/>
    </source>
</evidence>
<dbReference type="SMART" id="SM00516">
    <property type="entry name" value="SEC14"/>
    <property type="match status" value="1"/>
</dbReference>
<dbReference type="GO" id="GO:0016020">
    <property type="term" value="C:membrane"/>
    <property type="evidence" value="ECO:0007669"/>
    <property type="project" value="TreeGrafter"/>
</dbReference>
<evidence type="ECO:0000259" key="1">
    <source>
        <dbReference type="PROSITE" id="PS50191"/>
    </source>
</evidence>
<proteinExistence type="predicted"/>
<name>A0A1B6DLR3_9HEMI</name>
<evidence type="ECO:0000313" key="3">
    <source>
        <dbReference type="EMBL" id="JAS26588.1"/>
    </source>
</evidence>
<sequence length="299" mass="34896">MKTRHPFMNLKVEIPKDKLDDVRNIRNWLIHQYHLPELTDQHILMFLHSCYYSGEMTKSTIDNYYTVRTQCPDLFSNRDMDNMKLQLENFVMVPLPLPTPEGYRIILYKLHNTDPSIFNFMDALRGFISLNDIRISEDGPVEGYRVVFDMKGLSFGHLTRASANIQAVRKFMIYIQDCHPVRLKGVHIINTMSLIDMCLNMVKPVMHSELFEILHLHNTVEGLSEFFSLDLLPKDYGGKLATDTLEMNKKHLSFVMKNYKTWVKEEESFVADLKKRPEKSKNQILGLELEGSFKSLSID</sequence>